<evidence type="ECO:0000256" key="1">
    <source>
        <dbReference type="SAM" id="Phobius"/>
    </source>
</evidence>
<evidence type="ECO:0000313" key="3">
    <source>
        <dbReference type="Proteomes" id="UP001262410"/>
    </source>
</evidence>
<protein>
    <submittedName>
        <fullName evidence="2">Uncharacterized protein</fullName>
    </submittedName>
</protein>
<gene>
    <name evidence="2" type="ORF">E9232_004358</name>
</gene>
<reference evidence="2 3" key="1">
    <citation type="submission" date="2023-07" db="EMBL/GenBank/DDBJ databases">
        <title>Sorghum-associated microbial communities from plants grown in Nebraska, USA.</title>
        <authorList>
            <person name="Schachtman D."/>
        </authorList>
    </citation>
    <scope>NUCLEOTIDE SEQUENCE [LARGE SCALE GENOMIC DNA]</scope>
    <source>
        <strain evidence="2 3">584</strain>
    </source>
</reference>
<comment type="caution">
    <text evidence="2">The sequence shown here is derived from an EMBL/GenBank/DDBJ whole genome shotgun (WGS) entry which is preliminary data.</text>
</comment>
<dbReference type="EMBL" id="JAVDPW010000007">
    <property type="protein sequence ID" value="MDR6291824.1"/>
    <property type="molecule type" value="Genomic_DNA"/>
</dbReference>
<dbReference type="RefSeq" id="WP_309797359.1">
    <property type="nucleotide sequence ID" value="NZ_JAVDPW010000007.1"/>
</dbReference>
<keyword evidence="1" id="KW-0472">Membrane</keyword>
<sequence length="64" mass="6675">MSLIGMTGVEPDDSVVQRCRRVASETRSPTVSWSEVAAAWVMAAVGLAGLAAVCLVVTAVAQLW</sequence>
<accession>A0ABU1JUZ0</accession>
<keyword evidence="1" id="KW-1133">Transmembrane helix</keyword>
<organism evidence="2 3">
    <name type="scientific">Inquilinus ginsengisoli</name>
    <dbReference type="NCBI Taxonomy" id="363840"/>
    <lineage>
        <taxon>Bacteria</taxon>
        <taxon>Pseudomonadati</taxon>
        <taxon>Pseudomonadota</taxon>
        <taxon>Alphaproteobacteria</taxon>
        <taxon>Rhodospirillales</taxon>
        <taxon>Rhodospirillaceae</taxon>
        <taxon>Inquilinus</taxon>
    </lineage>
</organism>
<feature type="transmembrane region" description="Helical" evidence="1">
    <location>
        <begin position="37"/>
        <end position="61"/>
    </location>
</feature>
<keyword evidence="1" id="KW-0812">Transmembrane</keyword>
<keyword evidence="3" id="KW-1185">Reference proteome</keyword>
<evidence type="ECO:0000313" key="2">
    <source>
        <dbReference type="EMBL" id="MDR6291824.1"/>
    </source>
</evidence>
<proteinExistence type="predicted"/>
<dbReference type="Proteomes" id="UP001262410">
    <property type="component" value="Unassembled WGS sequence"/>
</dbReference>
<name>A0ABU1JUZ0_9PROT</name>